<proteinExistence type="inferred from homology"/>
<dbReference type="GO" id="GO:0016887">
    <property type="term" value="F:ATP hydrolysis activity"/>
    <property type="evidence" value="ECO:0007669"/>
    <property type="project" value="InterPro"/>
</dbReference>
<keyword evidence="3 6" id="KW-0067">ATP-binding</keyword>
<sequence>MSKMPFIQVRKLTKTYRVGDVDVHALRGMDLDVAKGEFIAVVGSSGSGKSTLFNILGGLTPPSTGSIHIGGKDLSHMTNAERTNMRKNTVGFVFQKYNLLPTLSAEDNIKIVKYIGGNGTDLDSPFQDVLHLLGIAERLKHKPRALSGGQQQRVAIARAIVNRPAILLADEPTGNLDSQNSIAVLKLLKDLNERLGQTILMITHDEEAASYAHRRVHMKDGQLVRTA</sequence>
<protein>
    <submittedName>
        <fullName evidence="6">ABC transporter ATP-binding protein</fullName>
    </submittedName>
</protein>
<reference evidence="6 7" key="1">
    <citation type="submission" date="2019-08" db="EMBL/GenBank/DDBJ databases">
        <title>Complete genome sequence of Terriglobus albidus strain ORNL.</title>
        <authorList>
            <person name="Podar M."/>
        </authorList>
    </citation>
    <scope>NUCLEOTIDE SEQUENCE [LARGE SCALE GENOMIC DNA]</scope>
    <source>
        <strain evidence="6 7">ORNL</strain>
    </source>
</reference>
<dbReference type="FunFam" id="3.40.50.300:FF:000032">
    <property type="entry name" value="Export ABC transporter ATP-binding protein"/>
    <property type="match status" value="1"/>
</dbReference>
<dbReference type="InterPro" id="IPR003439">
    <property type="entry name" value="ABC_transporter-like_ATP-bd"/>
</dbReference>
<dbReference type="Pfam" id="PF00005">
    <property type="entry name" value="ABC_tran"/>
    <property type="match status" value="1"/>
</dbReference>
<dbReference type="PROSITE" id="PS50893">
    <property type="entry name" value="ABC_TRANSPORTER_2"/>
    <property type="match status" value="1"/>
</dbReference>
<dbReference type="InterPro" id="IPR017871">
    <property type="entry name" value="ABC_transporter-like_CS"/>
</dbReference>
<name>A0A5B9EK42_9BACT</name>
<accession>A0A5B9EK42</accession>
<dbReference type="PANTHER" id="PTHR24220">
    <property type="entry name" value="IMPORT ATP-BINDING PROTEIN"/>
    <property type="match status" value="1"/>
</dbReference>
<comment type="similarity">
    <text evidence="4">Belongs to the ABC transporter superfamily. Macrolide exporter (TC 3.A.1.122) family.</text>
</comment>
<dbReference type="GO" id="GO:0022857">
    <property type="term" value="F:transmembrane transporter activity"/>
    <property type="evidence" value="ECO:0007669"/>
    <property type="project" value="TreeGrafter"/>
</dbReference>
<dbReference type="Proteomes" id="UP000321820">
    <property type="component" value="Chromosome"/>
</dbReference>
<dbReference type="EMBL" id="CP042806">
    <property type="protein sequence ID" value="QEE30701.1"/>
    <property type="molecule type" value="Genomic_DNA"/>
</dbReference>
<dbReference type="AlphaFoldDB" id="A0A5B9EK42"/>
<dbReference type="CDD" id="cd03255">
    <property type="entry name" value="ABC_MJ0796_LolCDE_FtsE"/>
    <property type="match status" value="1"/>
</dbReference>
<dbReference type="PANTHER" id="PTHR24220:SF86">
    <property type="entry name" value="ABC TRANSPORTER ABCH.1"/>
    <property type="match status" value="1"/>
</dbReference>
<feature type="domain" description="ABC transporter" evidence="5">
    <location>
        <begin position="7"/>
        <end position="227"/>
    </location>
</feature>
<dbReference type="InterPro" id="IPR003593">
    <property type="entry name" value="AAA+_ATPase"/>
</dbReference>
<organism evidence="6 7">
    <name type="scientific">Terriglobus albidus</name>
    <dbReference type="NCBI Taxonomy" id="1592106"/>
    <lineage>
        <taxon>Bacteria</taxon>
        <taxon>Pseudomonadati</taxon>
        <taxon>Acidobacteriota</taxon>
        <taxon>Terriglobia</taxon>
        <taxon>Terriglobales</taxon>
        <taxon>Acidobacteriaceae</taxon>
        <taxon>Terriglobus</taxon>
    </lineage>
</organism>
<evidence type="ECO:0000256" key="2">
    <source>
        <dbReference type="ARBA" id="ARBA00022741"/>
    </source>
</evidence>
<dbReference type="GO" id="GO:0005886">
    <property type="term" value="C:plasma membrane"/>
    <property type="evidence" value="ECO:0007669"/>
    <property type="project" value="TreeGrafter"/>
</dbReference>
<dbReference type="SUPFAM" id="SSF52540">
    <property type="entry name" value="P-loop containing nucleoside triphosphate hydrolases"/>
    <property type="match status" value="1"/>
</dbReference>
<evidence type="ECO:0000259" key="5">
    <source>
        <dbReference type="PROSITE" id="PS50893"/>
    </source>
</evidence>
<dbReference type="OrthoDB" id="9791546at2"/>
<dbReference type="PROSITE" id="PS00211">
    <property type="entry name" value="ABC_TRANSPORTER_1"/>
    <property type="match status" value="1"/>
</dbReference>
<keyword evidence="2" id="KW-0547">Nucleotide-binding</keyword>
<evidence type="ECO:0000256" key="4">
    <source>
        <dbReference type="ARBA" id="ARBA00038388"/>
    </source>
</evidence>
<dbReference type="KEGG" id="talb:FTW19_23515"/>
<dbReference type="GO" id="GO:0005524">
    <property type="term" value="F:ATP binding"/>
    <property type="evidence" value="ECO:0007669"/>
    <property type="project" value="UniProtKB-KW"/>
</dbReference>
<dbReference type="GO" id="GO:0098796">
    <property type="term" value="C:membrane protein complex"/>
    <property type="evidence" value="ECO:0007669"/>
    <property type="project" value="UniProtKB-ARBA"/>
</dbReference>
<evidence type="ECO:0000256" key="1">
    <source>
        <dbReference type="ARBA" id="ARBA00022448"/>
    </source>
</evidence>
<evidence type="ECO:0000313" key="7">
    <source>
        <dbReference type="Proteomes" id="UP000321820"/>
    </source>
</evidence>
<keyword evidence="7" id="KW-1185">Reference proteome</keyword>
<dbReference type="SMART" id="SM00382">
    <property type="entry name" value="AAA"/>
    <property type="match status" value="1"/>
</dbReference>
<evidence type="ECO:0000256" key="3">
    <source>
        <dbReference type="ARBA" id="ARBA00022840"/>
    </source>
</evidence>
<dbReference type="InterPro" id="IPR017911">
    <property type="entry name" value="MacB-like_ATP-bd"/>
</dbReference>
<keyword evidence="1" id="KW-0813">Transport</keyword>
<evidence type="ECO:0000313" key="6">
    <source>
        <dbReference type="EMBL" id="QEE30701.1"/>
    </source>
</evidence>
<dbReference type="InterPro" id="IPR027417">
    <property type="entry name" value="P-loop_NTPase"/>
</dbReference>
<gene>
    <name evidence="6" type="ORF">FTW19_23515</name>
</gene>
<dbReference type="InterPro" id="IPR015854">
    <property type="entry name" value="ABC_transpr_LolD-like"/>
</dbReference>
<dbReference type="Gene3D" id="3.40.50.300">
    <property type="entry name" value="P-loop containing nucleotide triphosphate hydrolases"/>
    <property type="match status" value="1"/>
</dbReference>